<dbReference type="PROSITE" id="PS01360">
    <property type="entry name" value="ZF_MYND_1"/>
    <property type="match status" value="1"/>
</dbReference>
<dbReference type="Pfam" id="PF08238">
    <property type="entry name" value="Sel1"/>
    <property type="match status" value="5"/>
</dbReference>
<feature type="repeat" description="TPR" evidence="5">
    <location>
        <begin position="271"/>
        <end position="304"/>
    </location>
</feature>
<dbReference type="InterPro" id="IPR019734">
    <property type="entry name" value="TPR_rpt"/>
</dbReference>
<dbReference type="SMART" id="SM00028">
    <property type="entry name" value="TPR"/>
    <property type="match status" value="4"/>
</dbReference>
<dbReference type="Gene3D" id="1.25.40.10">
    <property type="entry name" value="Tetratricopeptide repeat domain"/>
    <property type="match status" value="4"/>
</dbReference>
<dbReference type="SUPFAM" id="SSF81901">
    <property type="entry name" value="HCP-like"/>
    <property type="match status" value="1"/>
</dbReference>
<comment type="caution">
    <text evidence="7">The sequence shown here is derived from an EMBL/GenBank/DDBJ whole genome shotgun (WGS) entry which is preliminary data.</text>
</comment>
<dbReference type="InterPro" id="IPR041249">
    <property type="entry name" value="HEPN_DZIP3"/>
</dbReference>
<dbReference type="EMBL" id="CAJNOJ010000745">
    <property type="protein sequence ID" value="CAF1517683.1"/>
    <property type="molecule type" value="Genomic_DNA"/>
</dbReference>
<dbReference type="GO" id="GO:0008270">
    <property type="term" value="F:zinc ion binding"/>
    <property type="evidence" value="ECO:0007669"/>
    <property type="project" value="UniProtKB-KW"/>
</dbReference>
<proteinExistence type="predicted"/>
<dbReference type="InterPro" id="IPR006597">
    <property type="entry name" value="Sel1-like"/>
</dbReference>
<gene>
    <name evidence="7" type="ORF">EDS130_LOCUS43664</name>
</gene>
<evidence type="ECO:0000313" key="8">
    <source>
        <dbReference type="Proteomes" id="UP000663852"/>
    </source>
</evidence>
<evidence type="ECO:0000256" key="5">
    <source>
        <dbReference type="PROSITE-ProRule" id="PRU00339"/>
    </source>
</evidence>
<evidence type="ECO:0000313" key="7">
    <source>
        <dbReference type="EMBL" id="CAF1517683.1"/>
    </source>
</evidence>
<keyword evidence="2 4" id="KW-0863">Zinc-finger</keyword>
<evidence type="ECO:0000259" key="6">
    <source>
        <dbReference type="PROSITE" id="PS50865"/>
    </source>
</evidence>
<dbReference type="Pfam" id="PF18738">
    <property type="entry name" value="HEPN_DZIP3"/>
    <property type="match status" value="1"/>
</dbReference>
<dbReference type="OrthoDB" id="2384430at2759"/>
<accession>A0A815UBY3</accession>
<evidence type="ECO:0000256" key="4">
    <source>
        <dbReference type="PROSITE-ProRule" id="PRU00134"/>
    </source>
</evidence>
<dbReference type="Pfam" id="PF01753">
    <property type="entry name" value="zf-MYND"/>
    <property type="match status" value="1"/>
</dbReference>
<keyword evidence="1" id="KW-0479">Metal-binding</keyword>
<keyword evidence="3" id="KW-0862">Zinc</keyword>
<dbReference type="PROSITE" id="PS50865">
    <property type="entry name" value="ZF_MYND_2"/>
    <property type="match status" value="1"/>
</dbReference>
<protein>
    <recommendedName>
        <fullName evidence="6">MYND-type domain-containing protein</fullName>
    </recommendedName>
</protein>
<dbReference type="SUPFAM" id="SSF144232">
    <property type="entry name" value="HIT/MYND zinc finger-like"/>
    <property type="match status" value="1"/>
</dbReference>
<dbReference type="PROSITE" id="PS50005">
    <property type="entry name" value="TPR"/>
    <property type="match status" value="1"/>
</dbReference>
<dbReference type="Pfam" id="PF13181">
    <property type="entry name" value="TPR_8"/>
    <property type="match status" value="1"/>
</dbReference>
<dbReference type="AlphaFoldDB" id="A0A815UBY3"/>
<sequence>MANVSTEIRNYFKLDLLIGRSRVSLRNLFKSRYSLYNSGQVWDDSPTSGSNYLTNVVLKNKKSISLTLVQKTAVSNGDSEQWDISVLTSLLLFIERPKTLTTNEIQQLDQEDKSIQKIREYRNELAHNAKSVHNVEFNQVWNNLAAILIEFGDIDVELDKLKDDSVFDSSTESINEENRNEALRLKSLGIQAHTDGKYSEAIGFFTKATVLPGVSSHDRAMLFSNMAASRLLLHEQQEKFYKILESLDAKDERYLALQNAKQARELWPTWWKAHFRVGTVHAALDEHEKAINSFERAFALDPTRKEIQEPLDESRITLHRRSRNDYVDPRQNIKSIPEVLKERQEKSGLDAETLRKSDEFLMEIDPSKADVFKGHQYECGDIGVQQNYEKAAEYFGKAADQGNAEGMYNLAKLRDRGLGVKKDHQIALKLLEQAASQPPNHPLYPQLPNVGVAESEHALGVRYFEGISVRKDPGVALYWYQRASDHGSAMAANNLGTMYLRGYVVERDLDKGMQLIELAAKRGDPVGMESLAGLFLYKNNFQMAKIWHDRACEAGNLEAQNNRDQFAKQIEDKQRSISQSSLNDLMISSSLDYFWRLYKTEYVASTTSEHSYLQDYKMLCEYAKRGSKTAKHLCNALEHFMQALNILLSFDNLSQKEEQTFIHELSQCYRIETIVAQIPCQMQHRVLQLVNRTLCLCTQKSNSDVSQFDEDVRICYVTLNFNSYELVNEFLALCKEKYPKSVYFYLTSGALNGFLRRYHLGLYDINKGLEIEPNNYELLYHKAVLLRHLYIDYDETIKAYQTFINIAPNDHRKIPDAYYEMAICSMQYDAPTNVVERYNRMQELYMKGKEAEKSQLPCFLPYQSGNLDHLKPMFDSEFFSNIKPDSENNRKQHLTDSHRVEVITKHRMWEGQALDEKHTLGQIVASTSIGPRVKQQTSKSLIGLKPITLRELDPTKDRVYKGYVLSGTIIDETYSWEPSVHLVIEDENFDCERMLIYNFPKEQGEYLTRKLYTIGSKMHIINPYLRIGTGDRKPSIRVDDVASIVMQSDSERIVNMCRYCCEADASKFCGKCQRARYCSKECQINDWKLYNHKLICKSK</sequence>
<dbReference type="InterPro" id="IPR002893">
    <property type="entry name" value="Znf_MYND"/>
</dbReference>
<reference evidence="7" key="1">
    <citation type="submission" date="2021-02" db="EMBL/GenBank/DDBJ databases">
        <authorList>
            <person name="Nowell W R."/>
        </authorList>
    </citation>
    <scope>NUCLEOTIDE SEQUENCE</scope>
</reference>
<dbReference type="Gene3D" id="6.10.140.2220">
    <property type="match status" value="1"/>
</dbReference>
<keyword evidence="5" id="KW-0802">TPR repeat</keyword>
<dbReference type="PANTHER" id="PTHR43628">
    <property type="entry name" value="ACTIVATOR OF C KINASE PROTEIN 1-RELATED"/>
    <property type="match status" value="1"/>
</dbReference>
<name>A0A815UBY3_ADIRI</name>
<dbReference type="InterPro" id="IPR011990">
    <property type="entry name" value="TPR-like_helical_dom_sf"/>
</dbReference>
<feature type="domain" description="MYND-type" evidence="6">
    <location>
        <begin position="1057"/>
        <end position="1096"/>
    </location>
</feature>
<dbReference type="Proteomes" id="UP000663852">
    <property type="component" value="Unassembled WGS sequence"/>
</dbReference>
<dbReference type="InterPro" id="IPR052945">
    <property type="entry name" value="Mitotic_Regulator"/>
</dbReference>
<organism evidence="7 8">
    <name type="scientific">Adineta ricciae</name>
    <name type="common">Rotifer</name>
    <dbReference type="NCBI Taxonomy" id="249248"/>
    <lineage>
        <taxon>Eukaryota</taxon>
        <taxon>Metazoa</taxon>
        <taxon>Spiralia</taxon>
        <taxon>Gnathifera</taxon>
        <taxon>Rotifera</taxon>
        <taxon>Eurotatoria</taxon>
        <taxon>Bdelloidea</taxon>
        <taxon>Adinetida</taxon>
        <taxon>Adinetidae</taxon>
        <taxon>Adineta</taxon>
    </lineage>
</organism>
<dbReference type="SMART" id="SM00671">
    <property type="entry name" value="SEL1"/>
    <property type="match status" value="5"/>
</dbReference>
<evidence type="ECO:0000256" key="3">
    <source>
        <dbReference type="ARBA" id="ARBA00022833"/>
    </source>
</evidence>
<dbReference type="PANTHER" id="PTHR43628:SF1">
    <property type="entry name" value="CHITIN SYNTHASE REGULATORY FACTOR 2-RELATED"/>
    <property type="match status" value="1"/>
</dbReference>
<evidence type="ECO:0000256" key="2">
    <source>
        <dbReference type="ARBA" id="ARBA00022771"/>
    </source>
</evidence>
<evidence type="ECO:0000256" key="1">
    <source>
        <dbReference type="ARBA" id="ARBA00022723"/>
    </source>
</evidence>
<dbReference type="SUPFAM" id="SSF48452">
    <property type="entry name" value="TPR-like"/>
    <property type="match status" value="2"/>
</dbReference>